<protein>
    <recommendedName>
        <fullName evidence="2">Terminase small subunit</fullName>
    </recommendedName>
</protein>
<reference evidence="1" key="1">
    <citation type="journal article" date="2021" name="Proc. Natl. Acad. Sci. U.S.A.">
        <title>A Catalog of Tens of Thousands of Viruses from Human Metagenomes Reveals Hidden Associations with Chronic Diseases.</title>
        <authorList>
            <person name="Tisza M.J."/>
            <person name="Buck C.B."/>
        </authorList>
    </citation>
    <scope>NUCLEOTIDE SEQUENCE</scope>
    <source>
        <strain evidence="1">Ct8aS59</strain>
    </source>
</reference>
<organism evidence="1">
    <name type="scientific">Siphoviridae sp. ct8aS59</name>
    <dbReference type="NCBI Taxonomy" id="2825365"/>
    <lineage>
        <taxon>Viruses</taxon>
        <taxon>Duplodnaviria</taxon>
        <taxon>Heunggongvirae</taxon>
        <taxon>Uroviricota</taxon>
        <taxon>Caudoviricetes</taxon>
    </lineage>
</organism>
<sequence length="119" mass="13290">MGRRFTQEQVLDAIKNSGAIITVIAARLDCAWSTAESYVKKWDKTRQAIRDETEQIKDVAESTLINSIKQGDTTSAKWYLSKKAKDRGYGEEITVQQTTDSAEDTDITINIVDGAENDD</sequence>
<dbReference type="EMBL" id="BK015922">
    <property type="protein sequence ID" value="DAF85298.1"/>
    <property type="molecule type" value="Genomic_DNA"/>
</dbReference>
<evidence type="ECO:0000313" key="1">
    <source>
        <dbReference type="EMBL" id="DAF85298.1"/>
    </source>
</evidence>
<proteinExistence type="predicted"/>
<name>A0A8S5TSV9_9CAUD</name>
<evidence type="ECO:0008006" key="2">
    <source>
        <dbReference type="Google" id="ProtNLM"/>
    </source>
</evidence>
<accession>A0A8S5TSV9</accession>